<evidence type="ECO:0000313" key="2">
    <source>
        <dbReference type="EMBL" id="MPC61837.1"/>
    </source>
</evidence>
<keyword evidence="3" id="KW-1185">Reference proteome</keyword>
<sequence length="78" mass="9127">MTFAFIKTHVRLSGHAPAEDYLSDSTCTSLVGNFISYFYVREDDDDDDDDDDDEDDDDDDDDDKEEEEEEEFSNKKRK</sequence>
<name>A0A5B7GXF3_PORTR</name>
<feature type="region of interest" description="Disordered" evidence="1">
    <location>
        <begin position="41"/>
        <end position="78"/>
    </location>
</feature>
<reference evidence="2 3" key="1">
    <citation type="submission" date="2019-05" db="EMBL/GenBank/DDBJ databases">
        <title>Another draft genome of Portunus trituberculatus and its Hox gene families provides insights of decapod evolution.</title>
        <authorList>
            <person name="Jeong J.-H."/>
            <person name="Song I."/>
            <person name="Kim S."/>
            <person name="Choi T."/>
            <person name="Kim D."/>
            <person name="Ryu S."/>
            <person name="Kim W."/>
        </authorList>
    </citation>
    <scope>NUCLEOTIDE SEQUENCE [LARGE SCALE GENOMIC DNA]</scope>
    <source>
        <tissue evidence="2">Muscle</tissue>
    </source>
</reference>
<evidence type="ECO:0000256" key="1">
    <source>
        <dbReference type="SAM" id="MobiDB-lite"/>
    </source>
</evidence>
<evidence type="ECO:0000313" key="3">
    <source>
        <dbReference type="Proteomes" id="UP000324222"/>
    </source>
</evidence>
<comment type="caution">
    <text evidence="2">The sequence shown here is derived from an EMBL/GenBank/DDBJ whole genome shotgun (WGS) entry which is preliminary data.</text>
</comment>
<feature type="compositionally biased region" description="Acidic residues" evidence="1">
    <location>
        <begin position="42"/>
        <end position="71"/>
    </location>
</feature>
<accession>A0A5B7GXF3</accession>
<protein>
    <submittedName>
        <fullName evidence="2">Uncharacterized protein</fullName>
    </submittedName>
</protein>
<dbReference type="AlphaFoldDB" id="A0A5B7GXF3"/>
<gene>
    <name evidence="2" type="ORF">E2C01_055914</name>
</gene>
<proteinExistence type="predicted"/>
<dbReference type="Proteomes" id="UP000324222">
    <property type="component" value="Unassembled WGS sequence"/>
</dbReference>
<organism evidence="2 3">
    <name type="scientific">Portunus trituberculatus</name>
    <name type="common">Swimming crab</name>
    <name type="synonym">Neptunus trituberculatus</name>
    <dbReference type="NCBI Taxonomy" id="210409"/>
    <lineage>
        <taxon>Eukaryota</taxon>
        <taxon>Metazoa</taxon>
        <taxon>Ecdysozoa</taxon>
        <taxon>Arthropoda</taxon>
        <taxon>Crustacea</taxon>
        <taxon>Multicrustacea</taxon>
        <taxon>Malacostraca</taxon>
        <taxon>Eumalacostraca</taxon>
        <taxon>Eucarida</taxon>
        <taxon>Decapoda</taxon>
        <taxon>Pleocyemata</taxon>
        <taxon>Brachyura</taxon>
        <taxon>Eubrachyura</taxon>
        <taxon>Portunoidea</taxon>
        <taxon>Portunidae</taxon>
        <taxon>Portuninae</taxon>
        <taxon>Portunus</taxon>
    </lineage>
</organism>
<dbReference type="EMBL" id="VSRR010018997">
    <property type="protein sequence ID" value="MPC61837.1"/>
    <property type="molecule type" value="Genomic_DNA"/>
</dbReference>